<dbReference type="Proteomes" id="UP000831701">
    <property type="component" value="Chromosome 15"/>
</dbReference>
<dbReference type="EMBL" id="CM041545">
    <property type="protein sequence ID" value="KAI3362120.1"/>
    <property type="molecule type" value="Genomic_DNA"/>
</dbReference>
<reference evidence="1" key="1">
    <citation type="submission" date="2022-04" db="EMBL/GenBank/DDBJ databases">
        <title>Jade perch genome.</title>
        <authorList>
            <person name="Chao B."/>
        </authorList>
    </citation>
    <scope>NUCLEOTIDE SEQUENCE</scope>
    <source>
        <strain evidence="1">CB-2022</strain>
    </source>
</reference>
<proteinExistence type="predicted"/>
<accession>A0ACB8W2B3</accession>
<name>A0ACB8W2B3_9TELE</name>
<evidence type="ECO:0000313" key="1">
    <source>
        <dbReference type="EMBL" id="KAI3362120.1"/>
    </source>
</evidence>
<protein>
    <submittedName>
        <fullName evidence="1">Uncharacterized protein</fullName>
    </submittedName>
</protein>
<keyword evidence="2" id="KW-1185">Reference proteome</keyword>
<organism evidence="1 2">
    <name type="scientific">Scortum barcoo</name>
    <name type="common">barcoo grunter</name>
    <dbReference type="NCBI Taxonomy" id="214431"/>
    <lineage>
        <taxon>Eukaryota</taxon>
        <taxon>Metazoa</taxon>
        <taxon>Chordata</taxon>
        <taxon>Craniata</taxon>
        <taxon>Vertebrata</taxon>
        <taxon>Euteleostomi</taxon>
        <taxon>Actinopterygii</taxon>
        <taxon>Neopterygii</taxon>
        <taxon>Teleostei</taxon>
        <taxon>Neoteleostei</taxon>
        <taxon>Acanthomorphata</taxon>
        <taxon>Eupercaria</taxon>
        <taxon>Centrarchiformes</taxon>
        <taxon>Terapontoidei</taxon>
        <taxon>Terapontidae</taxon>
        <taxon>Scortum</taxon>
    </lineage>
</organism>
<evidence type="ECO:0000313" key="2">
    <source>
        <dbReference type="Proteomes" id="UP000831701"/>
    </source>
</evidence>
<gene>
    <name evidence="1" type="ORF">L3Q82_012444</name>
</gene>
<sequence>MSDSSLWTVLSNFNMPHFFSGARLRRSKSCRTSNRKSLIGSGQSTGLPRPHSPLSSLTGTSPQDSPRNFSPSASAHFSFARRTDGRRWSLASLPSSGYGTNTPSSTVSSSCSSQEKLHQLPFQPTPDELHFLSKHFCTESISGDECRRATAMRPRSRSLSPGRSPSCYDHEIIMMNHVYKERFPKATAQMEERIQDIIRSSSPESVLPLADGVLGFAHHQIIELARDCLEKSRLGLITSSYFCELTDKLERLVQESTERSESEEVDFIRELVKKILIVIARPARLLECLEFDPEEFYHLLEAAEGHAKEGQGIKTDIPRYIISQLGLTRDPLEEIAQLTSCDSGIAETPETDDSSQSLSTALRSRRKPCELDFEMTKLISNGAYGAVYLVRHKETQQRFAMKKINKQNLILRNQIQQAFVERDILTFAENPFVVSMYCSFETRRHLCMVMEYVEGGDCATLLKNMGPLPVDMARMYFAETVLALEYLHNYGIVHRDLKPDKYKLKKYKIAFLLVTSMGHIKLTDFGLSKVGLMNMTTNLYEGHIEKDAREFSDKQVCGTPEYIAPEVILRQGYGKPVDWWAMGIILYEFLVGCVPFFGDTPEELFGQVISDEINWPEGEDAPPPDAQELITLLLRQNPLERMGAGGAAEVKQHQFFHNLDWNSLLRQKAEFIPQLESEDDTSYFDTRSERYHHLETEEDDTNDEDFNVELRQFSSCSHRFSKVYSSLDLSRGHLEEKGETEGKKSESPLTVDSLSWTPDFPEMPSLSHSTDTDSINQGPRPNLLPKFAISAESEGDDTSGLGDPSKASFSIGELPQDEPNATTPGSTHSGATLSGSFSEHLDQLTPRGEGVESPDSTSQTSTDQGAQTASLRPESAAEKSGAVAKVPKSVSTGALSLMIPGDVFGVSPLASPLSPYSLSSDPSSRDSSPSRDSSLCTTNPRQPVVIHSSGKKFGFTLRAIRVYACDGDIYTVYHMVWNVEDSGPAHRAGLKAGDLITHVNGEPVHGLVHTEVVELLLKSGSKVAISTTPFENTSIKTGPARRNSYRSKMVRCAKKPKKEKTPERYKASIKTAQRRSLFRRFAMQPSPLLHTSRSFSSLNHSLSSGESLPGSPTHSLSPRSPTAAFRPTPDFTQSGGNSSQSSSPSSSAPNSPAGSGHIRPSTLHGLGPKLLPGQRLRQGRRKSASSIPLSPLARTPSPTPQPTSPQRSPSPLLSGHSVAISKTTQAFSQPRKHSLEVTQEEVQDEELMTEERDYAILQSVEETPSEPPAITRVRPVEQGCLKRPVSRKMGRQESVEELDKEKLKSKMVAKRQDWSERRESLQKQDALRECESSPMCGEDRDESFLARGQNKSSPDSGPLEAKAASTTLKDVLYKKLTTRVSEGIAETSGGAC</sequence>
<comment type="caution">
    <text evidence="1">The sequence shown here is derived from an EMBL/GenBank/DDBJ whole genome shotgun (WGS) entry which is preliminary data.</text>
</comment>